<protein>
    <submittedName>
        <fullName evidence="2">Uncharacterized protein</fullName>
    </submittedName>
</protein>
<accession>A0A6C0I731</accession>
<proteinExistence type="predicted"/>
<feature type="compositionally biased region" description="Low complexity" evidence="1">
    <location>
        <begin position="338"/>
        <end position="348"/>
    </location>
</feature>
<dbReference type="AlphaFoldDB" id="A0A6C0I731"/>
<feature type="region of interest" description="Disordered" evidence="1">
    <location>
        <begin position="313"/>
        <end position="365"/>
    </location>
</feature>
<reference evidence="2" key="1">
    <citation type="journal article" date="2020" name="Nature">
        <title>Giant virus diversity and host interactions through global metagenomics.</title>
        <authorList>
            <person name="Schulz F."/>
            <person name="Roux S."/>
            <person name="Paez-Espino D."/>
            <person name="Jungbluth S."/>
            <person name="Walsh D.A."/>
            <person name="Denef V.J."/>
            <person name="McMahon K.D."/>
            <person name="Konstantinidis K.T."/>
            <person name="Eloe-Fadrosh E.A."/>
            <person name="Kyrpides N.C."/>
            <person name="Woyke T."/>
        </authorList>
    </citation>
    <scope>NUCLEOTIDE SEQUENCE</scope>
    <source>
        <strain evidence="2">GVMAG-M-3300023184-191</strain>
    </source>
</reference>
<feature type="compositionally biased region" description="Pro residues" evidence="1">
    <location>
        <begin position="17"/>
        <end position="33"/>
    </location>
</feature>
<sequence length="365" mass="40539">MSELEQGVAAVAKTSPNPIPTPNPNPSPTPSPTPSRVFIIFAHGELPVVDDSPVFVESLVDTFTTAKIGHPLIIDGTIDPPDVHFIHNLFRLLAHHEKTGAGGVLTKHQLKVMVRSALCNLRGNSIVTGDKCKFRCHRKGKQIAEMILFGVGDPIPESIVRLDPNTGVIKDVARHFGLVEKPAKSIKEYPMSTKLDISIAGLVEQLKSSATRELSELQTEIAKTPKRNHTEFRKLDHLIQAKWQRIQALDAKIRGMNRESRFEFPSYVSYVKRKHGDVITLSGLIQNAIDTKDIDPDADVVVVFSCRGPKHPLSNLSGLRSPRDSNESASEGGRMCVRTKSQKSQKSQNQKKRKVKKTCKYTRKR</sequence>
<name>A0A6C0I731_9ZZZZ</name>
<dbReference type="EMBL" id="MN740105">
    <property type="protein sequence ID" value="QHT87953.1"/>
    <property type="molecule type" value="Genomic_DNA"/>
</dbReference>
<organism evidence="2">
    <name type="scientific">viral metagenome</name>
    <dbReference type="NCBI Taxonomy" id="1070528"/>
    <lineage>
        <taxon>unclassified sequences</taxon>
        <taxon>metagenomes</taxon>
        <taxon>organismal metagenomes</taxon>
    </lineage>
</organism>
<feature type="compositionally biased region" description="Basic residues" evidence="1">
    <location>
        <begin position="349"/>
        <end position="365"/>
    </location>
</feature>
<evidence type="ECO:0000256" key="1">
    <source>
        <dbReference type="SAM" id="MobiDB-lite"/>
    </source>
</evidence>
<evidence type="ECO:0000313" key="2">
    <source>
        <dbReference type="EMBL" id="QHT87953.1"/>
    </source>
</evidence>
<feature type="region of interest" description="Disordered" evidence="1">
    <location>
        <begin position="1"/>
        <end position="34"/>
    </location>
</feature>